<feature type="compositionally biased region" description="Basic and acidic residues" evidence="1">
    <location>
        <begin position="122"/>
        <end position="159"/>
    </location>
</feature>
<feature type="region of interest" description="Disordered" evidence="1">
    <location>
        <begin position="100"/>
        <end position="159"/>
    </location>
</feature>
<organism evidence="2 3">
    <name type="scientific">Heterodermia speciosa</name>
    <dbReference type="NCBI Taxonomy" id="116794"/>
    <lineage>
        <taxon>Eukaryota</taxon>
        <taxon>Fungi</taxon>
        <taxon>Dikarya</taxon>
        <taxon>Ascomycota</taxon>
        <taxon>Pezizomycotina</taxon>
        <taxon>Lecanoromycetes</taxon>
        <taxon>OSLEUM clade</taxon>
        <taxon>Lecanoromycetidae</taxon>
        <taxon>Caliciales</taxon>
        <taxon>Physciaceae</taxon>
        <taxon>Heterodermia</taxon>
    </lineage>
</organism>
<gene>
    <name evidence="2" type="ORF">HETSPECPRED_005363</name>
</gene>
<evidence type="ECO:0000313" key="3">
    <source>
        <dbReference type="Proteomes" id="UP000664521"/>
    </source>
</evidence>
<reference evidence="2" key="1">
    <citation type="submission" date="2021-03" db="EMBL/GenBank/DDBJ databases">
        <authorList>
            <person name="Tagirdzhanova G."/>
        </authorList>
    </citation>
    <scope>NUCLEOTIDE SEQUENCE</scope>
</reference>
<dbReference type="EMBL" id="CAJPDS010000033">
    <property type="protein sequence ID" value="CAF9923564.1"/>
    <property type="molecule type" value="Genomic_DNA"/>
</dbReference>
<accession>A0A8H3FHG3</accession>
<evidence type="ECO:0000313" key="2">
    <source>
        <dbReference type="EMBL" id="CAF9923564.1"/>
    </source>
</evidence>
<keyword evidence="3" id="KW-1185">Reference proteome</keyword>
<sequence>MSLTRVRLQPLTRQTRLFTTSLYRRSVVDSAKDTLKKVGRTVSDAAGIGIEKGGMFTPSDAVREFMLPKESMSCPFGLTLQAEMVIADEGDVTEQATQSAKSTIGVKSGEVKGEAAAQSGDLKGKAQEVAGEAKGKAQEVAGETKGKAQELKGEAKSKL</sequence>
<dbReference type="AlphaFoldDB" id="A0A8H3FHG3"/>
<comment type="caution">
    <text evidence="2">The sequence shown here is derived from an EMBL/GenBank/DDBJ whole genome shotgun (WGS) entry which is preliminary data.</text>
</comment>
<name>A0A8H3FHG3_9LECA</name>
<dbReference type="OrthoDB" id="4023585at2759"/>
<proteinExistence type="predicted"/>
<evidence type="ECO:0000256" key="1">
    <source>
        <dbReference type="SAM" id="MobiDB-lite"/>
    </source>
</evidence>
<protein>
    <submittedName>
        <fullName evidence="2">Uncharacterized protein</fullName>
    </submittedName>
</protein>
<dbReference type="Proteomes" id="UP000664521">
    <property type="component" value="Unassembled WGS sequence"/>
</dbReference>